<sequence length="75" mass="8000">MGPLRTETSYPVPPAPKLADRLVNSAPASPCRLTAAQAALLAPKAIVTATIFAAIDFIIKFLQIKKSPIWAFGHN</sequence>
<dbReference type="EMBL" id="DQ526023">
    <property type="protein sequence ID" value="ABF59675.1"/>
    <property type="molecule type" value="Genomic_DNA"/>
</dbReference>
<accession>Q1G0V8</accession>
<proteinExistence type="predicted"/>
<reference evidence="1" key="1">
    <citation type="journal article" date="2006" name="Infect. Immun.">
        <title>Signature-tagged mutagenesis of Klebsiella pneumoniae to identify genes that influence biofilm formation on extracellular matrix material.</title>
        <authorList>
            <person name="Boddicker J.D."/>
            <person name="Anderson R.A."/>
            <person name="Jagnow J."/>
            <person name="Clegg S."/>
        </authorList>
    </citation>
    <scope>NUCLEOTIDE SEQUENCE</scope>
</reference>
<protein>
    <submittedName>
        <fullName evidence="1">Uncharacterized protein</fullName>
    </submittedName>
</protein>
<name>Q1G0V8_KLEPN</name>
<evidence type="ECO:0000313" key="1">
    <source>
        <dbReference type="EMBL" id="ABF59675.1"/>
    </source>
</evidence>
<organism evidence="1">
    <name type="scientific">Klebsiella pneumoniae</name>
    <dbReference type="NCBI Taxonomy" id="573"/>
    <lineage>
        <taxon>Bacteria</taxon>
        <taxon>Pseudomonadati</taxon>
        <taxon>Pseudomonadota</taxon>
        <taxon>Gammaproteobacteria</taxon>
        <taxon>Enterobacterales</taxon>
        <taxon>Enterobacteriaceae</taxon>
        <taxon>Klebsiella/Raoultella group</taxon>
        <taxon>Klebsiella</taxon>
        <taxon>Klebsiella pneumoniae complex</taxon>
    </lineage>
</organism>
<dbReference type="AlphaFoldDB" id="Q1G0V8"/>